<evidence type="ECO:0000313" key="2">
    <source>
        <dbReference type="EMBL" id="SPC33784.1"/>
    </source>
</evidence>
<keyword evidence="1" id="KW-0812">Transmembrane</keyword>
<keyword evidence="1" id="KW-1133">Transmembrane helix</keyword>
<feature type="transmembrane region" description="Helical" evidence="1">
    <location>
        <begin position="151"/>
        <end position="169"/>
    </location>
</feature>
<proteinExistence type="predicted"/>
<dbReference type="KEGG" id="ncv:NCAV_0591"/>
<dbReference type="Proteomes" id="UP000236248">
    <property type="component" value="Chromosome NCAV"/>
</dbReference>
<accession>A0A2K5AQ88</accession>
<keyword evidence="3" id="KW-1185">Reference proteome</keyword>
<reference evidence="3" key="1">
    <citation type="submission" date="2018-01" db="EMBL/GenBank/DDBJ databases">
        <authorList>
            <person name="Kerou L M."/>
        </authorList>
    </citation>
    <scope>NUCLEOTIDE SEQUENCE [LARGE SCALE GENOMIC DNA]</scope>
    <source>
        <strain evidence="3">SCU2</strain>
    </source>
</reference>
<sequence length="174" mass="19147">MNHTSLATVLLVVVLSITVNEIYAAPFEQDIIVKPSNIHTSERVTITCFNEPAHPAGVNGVLEIEDPAGNSYAIGSTFSVGDFNNNGIPDNSLTVVFPDDFDASIMHGKYMVFCQFWSGECECVEPGEMDEINKAFWQFFYVSFNVLPESSIGVIGLIGSSAIASWLFYNKYLK</sequence>
<dbReference type="GeneID" id="41594677"/>
<dbReference type="RefSeq" id="WP_103287418.1">
    <property type="nucleotide sequence ID" value="NZ_LT981265.1"/>
</dbReference>
<dbReference type="EMBL" id="LT981265">
    <property type="protein sequence ID" value="SPC33784.1"/>
    <property type="molecule type" value="Genomic_DNA"/>
</dbReference>
<gene>
    <name evidence="2" type="ORF">NCAV_0591</name>
</gene>
<evidence type="ECO:0000313" key="3">
    <source>
        <dbReference type="Proteomes" id="UP000236248"/>
    </source>
</evidence>
<organism evidence="2 3">
    <name type="scientific">Candidatus Nitrosocaldus cavascurensis</name>
    <dbReference type="NCBI Taxonomy" id="2058097"/>
    <lineage>
        <taxon>Archaea</taxon>
        <taxon>Nitrososphaerota</taxon>
        <taxon>Nitrososphaeria</taxon>
        <taxon>Candidatus Nitrosocaldales</taxon>
        <taxon>Candidatus Nitrosocaldaceae</taxon>
        <taxon>Candidatus Nitrosocaldus</taxon>
    </lineage>
</organism>
<evidence type="ECO:0000256" key="1">
    <source>
        <dbReference type="SAM" id="Phobius"/>
    </source>
</evidence>
<protein>
    <submittedName>
        <fullName evidence="2">Uncharacterized protein</fullName>
    </submittedName>
</protein>
<dbReference type="AlphaFoldDB" id="A0A2K5AQ88"/>
<name>A0A2K5AQ88_9ARCH</name>
<keyword evidence="1" id="KW-0472">Membrane</keyword>